<dbReference type="AlphaFoldDB" id="A0A9W9INI9"/>
<feature type="region of interest" description="Disordered" evidence="9">
    <location>
        <begin position="232"/>
        <end position="265"/>
    </location>
</feature>
<dbReference type="PANTHER" id="PTHR31001">
    <property type="entry name" value="UNCHARACTERIZED TRANSCRIPTIONAL REGULATORY PROTEIN"/>
    <property type="match status" value="1"/>
</dbReference>
<evidence type="ECO:0000256" key="5">
    <source>
        <dbReference type="ARBA" id="ARBA00023015"/>
    </source>
</evidence>
<evidence type="ECO:0000256" key="6">
    <source>
        <dbReference type="ARBA" id="ARBA00023125"/>
    </source>
</evidence>
<dbReference type="Proteomes" id="UP001146351">
    <property type="component" value="Unassembled WGS sequence"/>
</dbReference>
<dbReference type="InterPro" id="IPR050613">
    <property type="entry name" value="Sec_Metabolite_Reg"/>
</dbReference>
<evidence type="ECO:0000313" key="12">
    <source>
        <dbReference type="Proteomes" id="UP001146351"/>
    </source>
</evidence>
<reference evidence="11" key="1">
    <citation type="submission" date="2022-11" db="EMBL/GenBank/DDBJ databases">
        <authorList>
            <person name="Petersen C."/>
        </authorList>
    </citation>
    <scope>NUCLEOTIDE SEQUENCE</scope>
    <source>
        <strain evidence="11">IBT 21917</strain>
    </source>
</reference>
<dbReference type="SMART" id="SM00066">
    <property type="entry name" value="GAL4"/>
    <property type="match status" value="1"/>
</dbReference>
<evidence type="ECO:0000256" key="7">
    <source>
        <dbReference type="ARBA" id="ARBA00023163"/>
    </source>
</evidence>
<dbReference type="InterPro" id="IPR006913">
    <property type="entry name" value="CENP-V/GFA"/>
</dbReference>
<evidence type="ECO:0000256" key="4">
    <source>
        <dbReference type="ARBA" id="ARBA00022833"/>
    </source>
</evidence>
<organism evidence="11 12">
    <name type="scientific">Penicillium capsulatum</name>
    <dbReference type="NCBI Taxonomy" id="69766"/>
    <lineage>
        <taxon>Eukaryota</taxon>
        <taxon>Fungi</taxon>
        <taxon>Dikarya</taxon>
        <taxon>Ascomycota</taxon>
        <taxon>Pezizomycotina</taxon>
        <taxon>Eurotiomycetes</taxon>
        <taxon>Eurotiomycetidae</taxon>
        <taxon>Eurotiales</taxon>
        <taxon>Aspergillaceae</taxon>
        <taxon>Penicillium</taxon>
    </lineage>
</organism>
<dbReference type="InterPro" id="IPR036864">
    <property type="entry name" value="Zn2-C6_fun-type_DNA-bd_sf"/>
</dbReference>
<evidence type="ECO:0000256" key="3">
    <source>
        <dbReference type="ARBA" id="ARBA00022723"/>
    </source>
</evidence>
<name>A0A9W9INI9_9EURO</name>
<dbReference type="PROSITE" id="PS00463">
    <property type="entry name" value="ZN2_CY6_FUNGAL_1"/>
    <property type="match status" value="1"/>
</dbReference>
<sequence length="794" mass="89351">MFASNFIIANRHLEHLRGREKLSTFSQSKTIASGKAMTNYFCSTCGSLMYRVGEAYPGSSILRLGTVDNFHLHETTLKPRVEQFKDPLMLQEDPENHCEHAKTLGWTRRYFRMTQNGNPAFRPEPSATTSPPPGVTSMSSFSTLTGKFRIHKDGPSDAKNAKRPRDSLVCKQCRKGKLRCDRRHPCSSCVRRDEAILCSYEKHHQENGAKDAAEDRLDHLESLVKDLMQAPGLGQSQIPAPPKESPFEEEPKTQAQRPVDSASESRYVGSTHWSAILDDILELKVALGHRTGFLAHEPTALSDAETISQEDIIFGSANDYSLQQIIAEDLPPKTEVDRLLAVYFQGETFIIPFIHTLQFQRHYRIFWADPTQVNPLWLSMLFSICAAASLIRGTVGITPSAEANAETSDFHAAAGRCLVLGEYHRPQQYVLEALTMYAQCKNLRSLDPSREAGLLFGIIVRMAHEMGYHRDPDSLGSLTVFEGEMRRRFWAILKQVDLMVSFQLGLPSNICLENSDTKPPRNLTDADFDEDTQVLPPARDENEPIGLLWFIVKDRQMASFSKVCRDALSFDEKSEAEILQLDEEIRQMHTTIPGILRTRPLSESLADAPFLIMVRIYVENIYLKSLCVLHRRYVTRGRTFSTQACIEAGQRLVGQFIAMYKEFSPGGQLHRERWMLTNFTINDFLLGVMVLCLAVHTRRRNGEHSAIHPQTEDMILPLLREARAICVEKSPVSRDARYVSRAVSTILDGHLVSAPAVTGPAAGPIDEIDLDPDGLPLGWLDAFLQSESWKLNPA</sequence>
<evidence type="ECO:0000313" key="11">
    <source>
        <dbReference type="EMBL" id="KAJ5178936.1"/>
    </source>
</evidence>
<dbReference type="SMART" id="SM00906">
    <property type="entry name" value="Fungal_trans"/>
    <property type="match status" value="1"/>
</dbReference>
<comment type="caution">
    <text evidence="11">The sequence shown here is derived from an EMBL/GenBank/DDBJ whole genome shotgun (WGS) entry which is preliminary data.</text>
</comment>
<keyword evidence="4" id="KW-0862">Zinc</keyword>
<evidence type="ECO:0000259" key="10">
    <source>
        <dbReference type="PROSITE" id="PS50048"/>
    </source>
</evidence>
<comment type="subcellular location">
    <subcellularLocation>
        <location evidence="1">Nucleus</location>
    </subcellularLocation>
</comment>
<keyword evidence="7" id="KW-0804">Transcription</keyword>
<keyword evidence="5" id="KW-0805">Transcription regulation</keyword>
<evidence type="ECO:0000256" key="9">
    <source>
        <dbReference type="SAM" id="MobiDB-lite"/>
    </source>
</evidence>
<dbReference type="GO" id="GO:0003677">
    <property type="term" value="F:DNA binding"/>
    <property type="evidence" value="ECO:0007669"/>
    <property type="project" value="UniProtKB-KW"/>
</dbReference>
<keyword evidence="6" id="KW-0238">DNA-binding</keyword>
<dbReference type="InterPro" id="IPR001138">
    <property type="entry name" value="Zn2Cys6_DnaBD"/>
</dbReference>
<dbReference type="EMBL" id="JAPQKO010000002">
    <property type="protein sequence ID" value="KAJ5178936.1"/>
    <property type="molecule type" value="Genomic_DNA"/>
</dbReference>
<dbReference type="GO" id="GO:0016846">
    <property type="term" value="F:carbon-sulfur lyase activity"/>
    <property type="evidence" value="ECO:0007669"/>
    <property type="project" value="InterPro"/>
</dbReference>
<dbReference type="InterPro" id="IPR011057">
    <property type="entry name" value="Mss4-like_sf"/>
</dbReference>
<dbReference type="Pfam" id="PF00172">
    <property type="entry name" value="Zn_clus"/>
    <property type="match status" value="1"/>
</dbReference>
<accession>A0A9W9INI9</accession>
<feature type="domain" description="Zn(2)-C6 fungal-type" evidence="10">
    <location>
        <begin position="169"/>
        <end position="200"/>
    </location>
</feature>
<dbReference type="OrthoDB" id="5431381at2759"/>
<dbReference type="Pfam" id="PF04828">
    <property type="entry name" value="GFA"/>
    <property type="match status" value="1"/>
</dbReference>
<gene>
    <name evidence="11" type="ORF">N7492_002146</name>
</gene>
<comment type="similarity">
    <text evidence="2">Belongs to the Gfa family.</text>
</comment>
<feature type="region of interest" description="Disordered" evidence="9">
    <location>
        <begin position="117"/>
        <end position="140"/>
    </location>
</feature>
<dbReference type="GO" id="GO:0006351">
    <property type="term" value="P:DNA-templated transcription"/>
    <property type="evidence" value="ECO:0007669"/>
    <property type="project" value="InterPro"/>
</dbReference>
<dbReference type="Pfam" id="PF04082">
    <property type="entry name" value="Fungal_trans"/>
    <property type="match status" value="1"/>
</dbReference>
<keyword evidence="3" id="KW-0479">Metal-binding</keyword>
<keyword evidence="8" id="KW-0539">Nucleus</keyword>
<dbReference type="GO" id="GO:0008270">
    <property type="term" value="F:zinc ion binding"/>
    <property type="evidence" value="ECO:0007669"/>
    <property type="project" value="InterPro"/>
</dbReference>
<reference evidence="11" key="2">
    <citation type="journal article" date="2023" name="IMA Fungus">
        <title>Comparative genomic study of the Penicillium genus elucidates a diverse pangenome and 15 lateral gene transfer events.</title>
        <authorList>
            <person name="Petersen C."/>
            <person name="Sorensen T."/>
            <person name="Nielsen M.R."/>
            <person name="Sondergaard T.E."/>
            <person name="Sorensen J.L."/>
            <person name="Fitzpatrick D.A."/>
            <person name="Frisvad J.C."/>
            <person name="Nielsen K.L."/>
        </authorList>
    </citation>
    <scope>NUCLEOTIDE SEQUENCE</scope>
    <source>
        <strain evidence="11">IBT 21917</strain>
    </source>
</reference>
<dbReference type="PANTHER" id="PTHR31001:SF49">
    <property type="entry name" value="ZN(II)2CYS6 TRANSCRIPTION FACTOR (EUROFUNG)"/>
    <property type="match status" value="1"/>
</dbReference>
<keyword evidence="12" id="KW-1185">Reference proteome</keyword>
<dbReference type="SUPFAM" id="SSF51316">
    <property type="entry name" value="Mss4-like"/>
    <property type="match status" value="1"/>
</dbReference>
<proteinExistence type="inferred from homology"/>
<evidence type="ECO:0000256" key="2">
    <source>
        <dbReference type="ARBA" id="ARBA00005495"/>
    </source>
</evidence>
<dbReference type="SUPFAM" id="SSF57701">
    <property type="entry name" value="Zn2/Cys6 DNA-binding domain"/>
    <property type="match status" value="1"/>
</dbReference>
<dbReference type="GO" id="GO:0005634">
    <property type="term" value="C:nucleus"/>
    <property type="evidence" value="ECO:0007669"/>
    <property type="project" value="UniProtKB-SubCell"/>
</dbReference>
<dbReference type="InterPro" id="IPR007219">
    <property type="entry name" value="XnlR_reg_dom"/>
</dbReference>
<protein>
    <recommendedName>
        <fullName evidence="10">Zn(2)-C6 fungal-type domain-containing protein</fullName>
    </recommendedName>
</protein>
<evidence type="ECO:0000256" key="8">
    <source>
        <dbReference type="ARBA" id="ARBA00023242"/>
    </source>
</evidence>
<dbReference type="Gene3D" id="3.90.1590.10">
    <property type="entry name" value="glutathione-dependent formaldehyde- activating enzyme (gfa)"/>
    <property type="match status" value="1"/>
</dbReference>
<dbReference type="CDD" id="cd12148">
    <property type="entry name" value="fungal_TF_MHR"/>
    <property type="match status" value="1"/>
</dbReference>
<dbReference type="CDD" id="cd00067">
    <property type="entry name" value="GAL4"/>
    <property type="match status" value="1"/>
</dbReference>
<evidence type="ECO:0000256" key="1">
    <source>
        <dbReference type="ARBA" id="ARBA00004123"/>
    </source>
</evidence>
<dbReference type="Gene3D" id="4.10.240.10">
    <property type="entry name" value="Zn(2)-C6 fungal-type DNA-binding domain"/>
    <property type="match status" value="1"/>
</dbReference>
<dbReference type="GO" id="GO:0000981">
    <property type="term" value="F:DNA-binding transcription factor activity, RNA polymerase II-specific"/>
    <property type="evidence" value="ECO:0007669"/>
    <property type="project" value="InterPro"/>
</dbReference>
<dbReference type="PROSITE" id="PS50048">
    <property type="entry name" value="ZN2_CY6_FUNGAL_2"/>
    <property type="match status" value="1"/>
</dbReference>